<dbReference type="Gene3D" id="3.40.50.620">
    <property type="entry name" value="HUPs"/>
    <property type="match status" value="2"/>
</dbReference>
<comment type="catalytic activity">
    <reaction evidence="8 9">
        <text>tRNA(Val) + L-valine + ATP = L-valyl-tRNA(Val) + AMP + diphosphate</text>
        <dbReference type="Rhea" id="RHEA:10704"/>
        <dbReference type="Rhea" id="RHEA-COMP:9672"/>
        <dbReference type="Rhea" id="RHEA-COMP:9708"/>
        <dbReference type="ChEBI" id="CHEBI:30616"/>
        <dbReference type="ChEBI" id="CHEBI:33019"/>
        <dbReference type="ChEBI" id="CHEBI:57762"/>
        <dbReference type="ChEBI" id="CHEBI:78442"/>
        <dbReference type="ChEBI" id="CHEBI:78537"/>
        <dbReference type="ChEBI" id="CHEBI:456215"/>
        <dbReference type="EC" id="6.1.1.9"/>
    </reaction>
</comment>
<feature type="coiled-coil region" evidence="9">
    <location>
        <begin position="917"/>
        <end position="972"/>
    </location>
</feature>
<dbReference type="PRINTS" id="PR00986">
    <property type="entry name" value="TRNASYNTHVAL"/>
</dbReference>
<evidence type="ECO:0000256" key="2">
    <source>
        <dbReference type="ARBA" id="ARBA00022598"/>
    </source>
</evidence>
<keyword evidence="7 9" id="KW-0030">Aminoacyl-tRNA synthetase</keyword>
<comment type="subcellular location">
    <subcellularLocation>
        <location evidence="9">Cytoplasm</location>
    </subcellularLocation>
</comment>
<keyword evidence="6 9" id="KW-0175">Coiled coil</keyword>
<feature type="domain" description="Valyl-tRNA synthetase tRNA-binding arm" evidence="12">
    <location>
        <begin position="914"/>
        <end position="977"/>
    </location>
</feature>
<comment type="similarity">
    <text evidence="9">Belongs to the class-I aminoacyl-tRNA synthetase family. ValS type 1 subfamily.</text>
</comment>
<dbReference type="PROSITE" id="PS00178">
    <property type="entry name" value="AA_TRNA_LIGASE_I"/>
    <property type="match status" value="1"/>
</dbReference>
<dbReference type="Proteomes" id="UP001298424">
    <property type="component" value="Unassembled WGS sequence"/>
</dbReference>
<dbReference type="InterPro" id="IPR033705">
    <property type="entry name" value="Anticodon_Ia_Val"/>
</dbReference>
<dbReference type="Gene3D" id="3.90.740.10">
    <property type="entry name" value="Valyl/Leucyl/Isoleucyl-tRNA synthetase, editing domain"/>
    <property type="match status" value="1"/>
</dbReference>
<keyword evidence="14" id="KW-1185">Reference proteome</keyword>
<dbReference type="Gene3D" id="1.10.287.380">
    <property type="entry name" value="Valyl-tRNA synthetase, C-terminal domain"/>
    <property type="match status" value="1"/>
</dbReference>
<evidence type="ECO:0000259" key="10">
    <source>
        <dbReference type="Pfam" id="PF00133"/>
    </source>
</evidence>
<dbReference type="InterPro" id="IPR009008">
    <property type="entry name" value="Val/Leu/Ile-tRNA-synth_edit"/>
</dbReference>
<comment type="domain">
    <text evidence="9">ValRS has two distinct active sites: one for aminoacylation and one for editing. The misactivated threonine is translocated from the active site to the editing site.</text>
</comment>
<reference evidence="13 14" key="1">
    <citation type="submission" date="2022-02" db="EMBL/GenBank/DDBJ databases">
        <title>Genome sequence data of Kingella unionensis sp. nov. strain CICC 24913 (CCUG 75125).</title>
        <authorList>
            <person name="Xiao M."/>
        </authorList>
    </citation>
    <scope>NUCLEOTIDE SEQUENCE [LARGE SCALE GENOMIC DNA]</scope>
    <source>
        <strain evidence="13 14">CICC 24913</strain>
    </source>
</reference>
<evidence type="ECO:0000313" key="13">
    <source>
        <dbReference type="EMBL" id="MCG6503382.1"/>
    </source>
</evidence>
<accession>A0ABS9NKS0</accession>
<dbReference type="InterPro" id="IPR002300">
    <property type="entry name" value="aa-tRNA-synth_Ia"/>
</dbReference>
<sequence>MLDKYSPAEIETKHYQNWEKQGYFAANFARPESFSIQLPPPNVTGTLHMGHAFNQTIMDGLTRYYRMKGYNTAWIPGTDHAGIATQIVVERQLAAEGVSRHDLGREAFLEKVWAWKNLSGGTITQQMRRVGCSADWSREYFTMDDTRAEAVTAVFVKLYHQGLIYRGKRLVNWDPVLGTAVSDLEVENIEEQGFMYYVRYPFVAGQGLDGRFMLIATTRPETILADGALAVAPNDERYAHLVGKKVHVPMTDRVIPIIEDEYVDKEFGTGCVKITPAHDFNDYAVGQRHEMEVINLFTPKAIMNENAPEKYRGLDRFVARDKIIEDLKESGLLEKIEPHKLMRPRGDRTGTVIEPYLTNQWFVAMSATPNGGEPDSEFKGMSLAQKAKHAVDSGAVRFIPENWVNTYNQWMNNIQDWCISRQLWWGHQIPAWYDEQGKIYVARTESEAYRQYLFDKSRQCTSDKEIEQTVGPTIAVQLFKSKETGEIQQSVIDELKEKGFYLTRDNDVLDTWFSSALVPFSTLGWKDGEPDTEAMKAFIPSSVLVTGYEIIFFWVARMIMMTTHFTGKVPFKDVYIHGIVRDHEGKKMSKSEGNVIDPVDLIDGIDLENLLVKRTTGLRKPETAPAVKKTTEKLFPEGIPAMGADALRFTMASYASLGRSVNFDFKRAEGYRNFCNKLWNATNFVLMNTENQDCGQDEMQPLAFTFADQWIIGKLQQTEAAVAEAFETYRFDLAAQTLYEFVWNEYCDWYIELAKVQIQTGCPTTQRTTRRTLVRVLEAILRLLHPIMPFITEELWQTVAPLANAKHSDSIMLAAYPEADPEKIVPAAFDKMASLKELAEAVRKLRGEMGIAPNVKAPLFVEGGSDLADCLKYLPALTRLTEAKLVDKLPEAEDAPVAVCNGARLMLKVEIDKAAETARLTKEAEKLQKALDKLNAKLAKPGYTDKAPAHLVEKDKADLAELQDKMAKVEAQLAKLKA</sequence>
<comment type="function">
    <text evidence="9">Catalyzes the attachment of valine to tRNA(Val). As ValRS can inadvertently accommodate and process structurally similar amino acids such as threonine, to avoid such errors, it has a 'posttransfer' editing activity that hydrolyzes mischarged Thr-tRNA(Val) in a tRNA-dependent manner.</text>
</comment>
<dbReference type="CDD" id="cd07962">
    <property type="entry name" value="Anticodon_Ia_Val"/>
    <property type="match status" value="1"/>
</dbReference>
<dbReference type="InterPro" id="IPR013155">
    <property type="entry name" value="M/V/L/I-tRNA-synth_anticd-bd"/>
</dbReference>
<dbReference type="SUPFAM" id="SSF46589">
    <property type="entry name" value="tRNA-binding arm"/>
    <property type="match status" value="1"/>
</dbReference>
<feature type="short sequence motif" description="'HIGH' region" evidence="9">
    <location>
        <begin position="41"/>
        <end position="51"/>
    </location>
</feature>
<dbReference type="GO" id="GO:0004832">
    <property type="term" value="F:valine-tRNA ligase activity"/>
    <property type="evidence" value="ECO:0007669"/>
    <property type="project" value="UniProtKB-EC"/>
</dbReference>
<evidence type="ECO:0000256" key="8">
    <source>
        <dbReference type="ARBA" id="ARBA00047552"/>
    </source>
</evidence>
<comment type="caution">
    <text evidence="13">The sequence shown here is derived from an EMBL/GenBank/DDBJ whole genome shotgun (WGS) entry which is preliminary data.</text>
</comment>
<evidence type="ECO:0000256" key="5">
    <source>
        <dbReference type="ARBA" id="ARBA00022917"/>
    </source>
</evidence>
<dbReference type="PANTHER" id="PTHR11946:SF93">
    <property type="entry name" value="VALINE--TRNA LIGASE, CHLOROPLASTIC_MITOCHONDRIAL 2"/>
    <property type="match status" value="1"/>
</dbReference>
<dbReference type="InterPro" id="IPR002303">
    <property type="entry name" value="Valyl-tRNA_ligase"/>
</dbReference>
<dbReference type="RefSeq" id="WP_238745694.1">
    <property type="nucleotide sequence ID" value="NZ_JAKOOW010000008.1"/>
</dbReference>
<feature type="binding site" evidence="9">
    <location>
        <position position="590"/>
    </location>
    <ligand>
        <name>ATP</name>
        <dbReference type="ChEBI" id="CHEBI:30616"/>
    </ligand>
</feature>
<feature type="domain" description="Aminoacyl-tRNA synthetase class Ia" evidence="10">
    <location>
        <begin position="14"/>
        <end position="664"/>
    </location>
</feature>
<keyword evidence="3 9" id="KW-0547">Nucleotide-binding</keyword>
<dbReference type="SUPFAM" id="SSF52374">
    <property type="entry name" value="Nucleotidylyl transferase"/>
    <property type="match status" value="1"/>
</dbReference>
<name>A0ABS9NKS0_9NEIS</name>
<evidence type="ECO:0000313" key="14">
    <source>
        <dbReference type="Proteomes" id="UP001298424"/>
    </source>
</evidence>
<dbReference type="Pfam" id="PF10458">
    <property type="entry name" value="Val_tRNA-synt_C"/>
    <property type="match status" value="1"/>
</dbReference>
<evidence type="ECO:0000256" key="9">
    <source>
        <dbReference type="HAMAP-Rule" id="MF_02004"/>
    </source>
</evidence>
<dbReference type="InterPro" id="IPR019499">
    <property type="entry name" value="Val-tRNA_synth_tRNA-bd"/>
</dbReference>
<dbReference type="InterPro" id="IPR009080">
    <property type="entry name" value="tRNAsynth_Ia_anticodon-bd"/>
</dbReference>
<dbReference type="SUPFAM" id="SSF47323">
    <property type="entry name" value="Anticodon-binding domain of a subclass of class I aminoacyl-tRNA synthetases"/>
    <property type="match status" value="1"/>
</dbReference>
<keyword evidence="2 9" id="KW-0436">Ligase</keyword>
<evidence type="ECO:0000259" key="12">
    <source>
        <dbReference type="Pfam" id="PF10458"/>
    </source>
</evidence>
<protein>
    <recommendedName>
        <fullName evidence="9">Valine--tRNA ligase</fullName>
        <ecNumber evidence="9">6.1.1.9</ecNumber>
    </recommendedName>
    <alternativeName>
        <fullName evidence="9">Valyl-tRNA synthetase</fullName>
        <shortName evidence="9">ValRS</shortName>
    </alternativeName>
</protein>
<dbReference type="NCBIfam" id="TIGR00422">
    <property type="entry name" value="valS"/>
    <property type="match status" value="1"/>
</dbReference>
<comment type="domain">
    <text evidence="9">The C-terminal coiled-coil domain is crucial for aminoacylation activity.</text>
</comment>
<dbReference type="Pfam" id="PF00133">
    <property type="entry name" value="tRNA-synt_1"/>
    <property type="match status" value="1"/>
</dbReference>
<dbReference type="NCBIfam" id="NF004349">
    <property type="entry name" value="PRK05729.1"/>
    <property type="match status" value="1"/>
</dbReference>
<dbReference type="EMBL" id="JAKOOW010000008">
    <property type="protein sequence ID" value="MCG6503382.1"/>
    <property type="molecule type" value="Genomic_DNA"/>
</dbReference>
<dbReference type="InterPro" id="IPR010978">
    <property type="entry name" value="tRNA-bd_arm"/>
</dbReference>
<dbReference type="InterPro" id="IPR014729">
    <property type="entry name" value="Rossmann-like_a/b/a_fold"/>
</dbReference>
<keyword evidence="1 9" id="KW-0963">Cytoplasm</keyword>
<evidence type="ECO:0000256" key="1">
    <source>
        <dbReference type="ARBA" id="ARBA00022490"/>
    </source>
</evidence>
<dbReference type="PANTHER" id="PTHR11946">
    <property type="entry name" value="VALYL-TRNA SYNTHETASES"/>
    <property type="match status" value="1"/>
</dbReference>
<dbReference type="CDD" id="cd00817">
    <property type="entry name" value="ValRS_core"/>
    <property type="match status" value="1"/>
</dbReference>
<evidence type="ECO:0000256" key="3">
    <source>
        <dbReference type="ARBA" id="ARBA00022741"/>
    </source>
</evidence>
<comment type="subunit">
    <text evidence="9">Monomer.</text>
</comment>
<keyword evidence="5 9" id="KW-0648">Protein biosynthesis</keyword>
<dbReference type="InterPro" id="IPR037118">
    <property type="entry name" value="Val-tRNA_synth_C_sf"/>
</dbReference>
<dbReference type="Gene3D" id="1.10.730.10">
    <property type="entry name" value="Isoleucyl-tRNA Synthetase, Domain 1"/>
    <property type="match status" value="1"/>
</dbReference>
<evidence type="ECO:0000256" key="4">
    <source>
        <dbReference type="ARBA" id="ARBA00022840"/>
    </source>
</evidence>
<evidence type="ECO:0000259" key="11">
    <source>
        <dbReference type="Pfam" id="PF08264"/>
    </source>
</evidence>
<dbReference type="EC" id="6.1.1.9" evidence="9"/>
<dbReference type="Pfam" id="PF08264">
    <property type="entry name" value="Anticodon_1"/>
    <property type="match status" value="1"/>
</dbReference>
<dbReference type="SUPFAM" id="SSF50677">
    <property type="entry name" value="ValRS/IleRS/LeuRS editing domain"/>
    <property type="match status" value="1"/>
</dbReference>
<evidence type="ECO:0000256" key="7">
    <source>
        <dbReference type="ARBA" id="ARBA00023146"/>
    </source>
</evidence>
<dbReference type="HAMAP" id="MF_02004">
    <property type="entry name" value="Val_tRNA_synth_type1"/>
    <property type="match status" value="1"/>
</dbReference>
<evidence type="ECO:0000256" key="6">
    <source>
        <dbReference type="ARBA" id="ARBA00023054"/>
    </source>
</evidence>
<feature type="domain" description="Methionyl/Valyl/Leucyl/Isoleucyl-tRNA synthetase anticodon-binding" evidence="11">
    <location>
        <begin position="708"/>
        <end position="857"/>
    </location>
</feature>
<gene>
    <name evidence="9" type="primary">valS</name>
    <name evidence="13" type="ORF">MB824_02585</name>
</gene>
<keyword evidence="4 9" id="KW-0067">ATP-binding</keyword>
<feature type="short sequence motif" description="'KMSKS' region" evidence="9">
    <location>
        <begin position="587"/>
        <end position="591"/>
    </location>
</feature>
<dbReference type="InterPro" id="IPR001412">
    <property type="entry name" value="aa-tRNA-synth_I_CS"/>
</dbReference>
<proteinExistence type="inferred from homology"/>
<organism evidence="13 14">
    <name type="scientific">Kingella pumchi</name>
    <dbReference type="NCBI Taxonomy" id="2779506"/>
    <lineage>
        <taxon>Bacteria</taxon>
        <taxon>Pseudomonadati</taxon>
        <taxon>Pseudomonadota</taxon>
        <taxon>Betaproteobacteria</taxon>
        <taxon>Neisseriales</taxon>
        <taxon>Neisseriaceae</taxon>
        <taxon>Kingella</taxon>
    </lineage>
</organism>